<sequence length="217" mass="24504">MMKWRWTTKKWTLLLLTIIFSLLFLPFVGHLMAAPTALQHKIDGVKAQKMVANEAYYALRKSEDSQQVTRRLENEIIHLESLLVALEEGNVRGALPHELAIAKSRLVGIRGTNPTSPKIQQQEARVAQLQYFIDHPDKEVIDFHYAEKLPLLPYLAGIFQQIPGGLFFLCCGLFMAASFCKPQFAADLASWENGPLRQEGISVGELLFNEGLVGVWR</sequence>
<organism evidence="1 2">
    <name type="scientific">Enterococcus diestrammenae</name>
    <dbReference type="NCBI Taxonomy" id="1155073"/>
    <lineage>
        <taxon>Bacteria</taxon>
        <taxon>Bacillati</taxon>
        <taxon>Bacillota</taxon>
        <taxon>Bacilli</taxon>
        <taxon>Lactobacillales</taxon>
        <taxon>Enterococcaceae</taxon>
        <taxon>Enterococcus</taxon>
    </lineage>
</organism>
<accession>A0ABV0F7W7</accession>
<dbReference type="EMBL" id="MAEI02000001">
    <property type="protein sequence ID" value="MEO1783053.1"/>
    <property type="molecule type" value="Genomic_DNA"/>
</dbReference>
<dbReference type="Proteomes" id="UP001429357">
    <property type="component" value="Unassembled WGS sequence"/>
</dbReference>
<reference evidence="2" key="1">
    <citation type="submission" date="2016-06" db="EMBL/GenBank/DDBJ databases">
        <title>Four novel species of enterococci isolated from chicken manure.</title>
        <authorList>
            <person name="Van Tyne D."/>
        </authorList>
    </citation>
    <scope>NUCLEOTIDE SEQUENCE [LARGE SCALE GENOMIC DNA]</scope>
    <source>
        <strain evidence="2">JM9A</strain>
    </source>
</reference>
<evidence type="ECO:0000313" key="2">
    <source>
        <dbReference type="Proteomes" id="UP001429357"/>
    </source>
</evidence>
<reference evidence="1 2" key="2">
    <citation type="submission" date="2024-02" db="EMBL/GenBank/DDBJ databases">
        <title>The Genome Sequence of Enterococcus diestrammenae JM9A.</title>
        <authorList>
            <person name="Earl A."/>
            <person name="Manson A."/>
            <person name="Gilmore M."/>
            <person name="Sanders J."/>
            <person name="Shea T."/>
            <person name="Howe W."/>
            <person name="Livny J."/>
            <person name="Cuomo C."/>
            <person name="Neafsey D."/>
            <person name="Birren B."/>
        </authorList>
    </citation>
    <scope>NUCLEOTIDE SEQUENCE [LARGE SCALE GENOMIC DNA]</scope>
    <source>
        <strain evidence="1 2">JM9A</strain>
    </source>
</reference>
<keyword evidence="2" id="KW-1185">Reference proteome</keyword>
<dbReference type="RefSeq" id="WP_161870391.1">
    <property type="nucleotide sequence ID" value="NZ_MAEI02000001.1"/>
</dbReference>
<proteinExistence type="predicted"/>
<evidence type="ECO:0000313" key="1">
    <source>
        <dbReference type="EMBL" id="MEO1783053.1"/>
    </source>
</evidence>
<protein>
    <submittedName>
        <fullName evidence="1">Uncharacterized protein</fullName>
    </submittedName>
</protein>
<gene>
    <name evidence="1" type="ORF">BAU18_002672</name>
</gene>
<name>A0ABV0F7W7_9ENTE</name>
<comment type="caution">
    <text evidence="1">The sequence shown here is derived from an EMBL/GenBank/DDBJ whole genome shotgun (WGS) entry which is preliminary data.</text>
</comment>